<feature type="region of interest" description="Disordered" evidence="2">
    <location>
        <begin position="563"/>
        <end position="584"/>
    </location>
</feature>
<dbReference type="Gene3D" id="2.30.30.140">
    <property type="match status" value="1"/>
</dbReference>
<feature type="region of interest" description="Disordered" evidence="2">
    <location>
        <begin position="686"/>
        <end position="712"/>
    </location>
</feature>
<dbReference type="PROSITE" id="PS50812">
    <property type="entry name" value="PWWP"/>
    <property type="match status" value="1"/>
</dbReference>
<feature type="coiled-coil region" evidence="1">
    <location>
        <begin position="751"/>
        <end position="778"/>
    </location>
</feature>
<feature type="region of interest" description="Disordered" evidence="2">
    <location>
        <begin position="381"/>
        <end position="467"/>
    </location>
</feature>
<evidence type="ECO:0000256" key="2">
    <source>
        <dbReference type="SAM" id="MobiDB-lite"/>
    </source>
</evidence>
<dbReference type="SUPFAM" id="SSF63748">
    <property type="entry name" value="Tudor/PWWP/MBT"/>
    <property type="match status" value="1"/>
</dbReference>
<keyword evidence="5" id="KW-1185">Reference proteome</keyword>
<dbReference type="Pfam" id="PF00855">
    <property type="entry name" value="PWWP"/>
    <property type="match status" value="1"/>
</dbReference>
<dbReference type="CDD" id="cd05162">
    <property type="entry name" value="PWWP"/>
    <property type="match status" value="1"/>
</dbReference>
<dbReference type="Proteomes" id="UP001318860">
    <property type="component" value="Unassembled WGS sequence"/>
</dbReference>
<feature type="domain" description="PWWP" evidence="3">
    <location>
        <begin position="127"/>
        <end position="189"/>
    </location>
</feature>
<evidence type="ECO:0000313" key="5">
    <source>
        <dbReference type="Proteomes" id="UP001318860"/>
    </source>
</evidence>
<comment type="caution">
    <text evidence="4">The sequence shown here is derived from an EMBL/GenBank/DDBJ whole genome shotgun (WGS) entry which is preliminary data.</text>
</comment>
<organism evidence="4 5">
    <name type="scientific">Rehmannia glutinosa</name>
    <name type="common">Chinese foxglove</name>
    <dbReference type="NCBI Taxonomy" id="99300"/>
    <lineage>
        <taxon>Eukaryota</taxon>
        <taxon>Viridiplantae</taxon>
        <taxon>Streptophyta</taxon>
        <taxon>Embryophyta</taxon>
        <taxon>Tracheophyta</taxon>
        <taxon>Spermatophyta</taxon>
        <taxon>Magnoliopsida</taxon>
        <taxon>eudicotyledons</taxon>
        <taxon>Gunneridae</taxon>
        <taxon>Pentapetalae</taxon>
        <taxon>asterids</taxon>
        <taxon>lamiids</taxon>
        <taxon>Lamiales</taxon>
        <taxon>Orobanchaceae</taxon>
        <taxon>Rehmannieae</taxon>
        <taxon>Rehmannia</taxon>
    </lineage>
</organism>
<dbReference type="EMBL" id="JABTTQ020001763">
    <property type="protein sequence ID" value="KAK6128326.1"/>
    <property type="molecule type" value="Genomic_DNA"/>
</dbReference>
<protein>
    <recommendedName>
        <fullName evidence="3">PWWP domain-containing protein</fullName>
    </recommendedName>
</protein>
<sequence length="781" mass="87404">MATLEDIVAATKILSEDPETIMGVSVSKLRENCARASDVGKDNGGSPAGAVITSERVVESETVVESALDGESAFYCGLGDEEKEKTVVKNLRKEKDCLYHDVVHVDGDAKREVNDEKLKDVDNLFHVGDFVWGKIKSHPWWPGQIYDPKDASEFVMSHKQQEGCLLVAFFGDVSCSWCSPSQLIPFVENFSEMSKVSSSKSFLDAVQRAVDEVGRLVELKMTCKCIAEEKKDAVARPVIANGGLKTGVIMPEVDFDRLSVRKYEPVELLERIKDLAKAVSISSALDLVVLKSWLSAFYYFRGGYLLPVYYEPLHIEGLEDKDENVNEVTNDFCVPIEVPVLGPRDDDWLSSPTLRGLNSQTLSDNKILHKRKQKSVAELMAENKNIKTESRKRNVGKEGTDFEKSAPSKKRKKNNDGEVEGSLLGKPKEIEVADTENISNEAKEESEMVSTPRERKKSKYLSPPYTDLTWRIGNSSFKTESKFEYDKNRDASGDVFASQPVWKSLDEASEGKLPNRQLEKLDVSIDKKMTFPVSDVDAPVNELLLELQFAAVDPLYLSKEGSLEMAKSPDQSTPKALTNEEKSDISKSKKAAETFAEKNTAENNVEGKTLPCLILAFTPEFPLPSKEDIMRLFDKFGSLNTKKTKVMRDSHSIQIVYIKDSDAETAFKSSLNESPFGSENVNYKLQRTSASSRSRRSHTKVSSPLKSAPDKRDSCDRFDDLISDASVIRQKLEITTAILENYHSKFSTEEKSSLKDEMKHLMEKVERISEKVRVMAENTSS</sequence>
<evidence type="ECO:0000313" key="4">
    <source>
        <dbReference type="EMBL" id="KAK6128326.1"/>
    </source>
</evidence>
<dbReference type="SMART" id="SM00293">
    <property type="entry name" value="PWWP"/>
    <property type="match status" value="1"/>
</dbReference>
<reference evidence="4 5" key="1">
    <citation type="journal article" date="2021" name="Comput. Struct. Biotechnol. J.">
        <title>De novo genome assembly of the potent medicinal plant Rehmannia glutinosa using nanopore technology.</title>
        <authorList>
            <person name="Ma L."/>
            <person name="Dong C."/>
            <person name="Song C."/>
            <person name="Wang X."/>
            <person name="Zheng X."/>
            <person name="Niu Y."/>
            <person name="Chen S."/>
            <person name="Feng W."/>
        </authorList>
    </citation>
    <scope>NUCLEOTIDE SEQUENCE [LARGE SCALE GENOMIC DNA]</scope>
    <source>
        <strain evidence="4">DH-2019</strain>
    </source>
</reference>
<gene>
    <name evidence="4" type="ORF">DH2020_037931</name>
</gene>
<dbReference type="PANTHER" id="PTHR10688:SF3">
    <property type="entry name" value="PWWP DOMAIN-CONTAINING PROTEIN 6"/>
    <property type="match status" value="1"/>
</dbReference>
<evidence type="ECO:0000256" key="1">
    <source>
        <dbReference type="SAM" id="Coils"/>
    </source>
</evidence>
<dbReference type="InterPro" id="IPR000313">
    <property type="entry name" value="PWWP_dom"/>
</dbReference>
<evidence type="ECO:0000259" key="3">
    <source>
        <dbReference type="PROSITE" id="PS50812"/>
    </source>
</evidence>
<name>A0ABR0V191_REHGL</name>
<keyword evidence="1" id="KW-0175">Coiled coil</keyword>
<proteinExistence type="predicted"/>
<dbReference type="PANTHER" id="PTHR10688">
    <property type="entry name" value="PWWP DOMAIN-CONTAINING PROTEIN"/>
    <property type="match status" value="1"/>
</dbReference>
<feature type="compositionally biased region" description="Basic and acidic residues" evidence="2">
    <location>
        <begin position="384"/>
        <end position="406"/>
    </location>
</feature>
<dbReference type="InterPro" id="IPR052657">
    <property type="entry name" value="PDP_family_Arabidopsis"/>
</dbReference>
<accession>A0ABR0V191</accession>